<evidence type="ECO:0008006" key="3">
    <source>
        <dbReference type="Google" id="ProtNLM"/>
    </source>
</evidence>
<proteinExistence type="predicted"/>
<dbReference type="Gene3D" id="3.60.40.10">
    <property type="entry name" value="PPM-type phosphatase domain"/>
    <property type="match status" value="1"/>
</dbReference>
<dbReference type="InParanoid" id="C5KFR6"/>
<reference evidence="1 2" key="1">
    <citation type="submission" date="2008-07" db="EMBL/GenBank/DDBJ databases">
        <authorList>
            <person name="El-Sayed N."/>
            <person name="Caler E."/>
            <person name="Inman J."/>
            <person name="Amedeo P."/>
            <person name="Hass B."/>
            <person name="Wortman J."/>
        </authorList>
    </citation>
    <scope>NUCLEOTIDE SEQUENCE [LARGE SCALE GENOMIC DNA]</scope>
    <source>
        <strain evidence="2">ATCC 50983 / TXsc</strain>
    </source>
</reference>
<dbReference type="EMBL" id="GG672849">
    <property type="protein sequence ID" value="EER16678.1"/>
    <property type="molecule type" value="Genomic_DNA"/>
</dbReference>
<accession>C5KFR6</accession>
<dbReference type="SUPFAM" id="SSF81606">
    <property type="entry name" value="PP2C-like"/>
    <property type="match status" value="1"/>
</dbReference>
<feature type="non-terminal residue" evidence="1">
    <location>
        <position position="159"/>
    </location>
</feature>
<dbReference type="AlphaFoldDB" id="C5KFR6"/>
<sequence>MGGLLSHPDTAVNLPRPANGSFQGNVTPLSNGKYKVRIMNAGDSLHWVFGDFAYKDDANRRDDKRKCIAVPEVKEVVCEAGDRVLAHSGSGLAEIASEILQRCLNLLGSTDNMTYMVIRVETRDFGLKEQQGELQLGRYSSVHSSALDMAEKYQVFFSE</sequence>
<gene>
    <name evidence="1" type="ORF">Pmar_PMAR000385</name>
</gene>
<organism evidence="2">
    <name type="scientific">Perkinsus marinus (strain ATCC 50983 / TXsc)</name>
    <dbReference type="NCBI Taxonomy" id="423536"/>
    <lineage>
        <taxon>Eukaryota</taxon>
        <taxon>Sar</taxon>
        <taxon>Alveolata</taxon>
        <taxon>Perkinsozoa</taxon>
        <taxon>Perkinsea</taxon>
        <taxon>Perkinsida</taxon>
        <taxon>Perkinsidae</taxon>
        <taxon>Perkinsus</taxon>
    </lineage>
</organism>
<dbReference type="InterPro" id="IPR036457">
    <property type="entry name" value="PPM-type-like_dom_sf"/>
</dbReference>
<dbReference type="Proteomes" id="UP000007800">
    <property type="component" value="Unassembled WGS sequence"/>
</dbReference>
<evidence type="ECO:0000313" key="1">
    <source>
        <dbReference type="EMBL" id="EER16678.1"/>
    </source>
</evidence>
<evidence type="ECO:0000313" key="2">
    <source>
        <dbReference type="Proteomes" id="UP000007800"/>
    </source>
</evidence>
<name>C5KFR6_PERM5</name>
<dbReference type="RefSeq" id="XP_002784882.1">
    <property type="nucleotide sequence ID" value="XM_002784836.1"/>
</dbReference>
<keyword evidence="2" id="KW-1185">Reference proteome</keyword>
<protein>
    <recommendedName>
        <fullName evidence="3">PPM-type phosphatase domain-containing protein</fullName>
    </recommendedName>
</protein>
<dbReference type="GeneID" id="9063778"/>